<dbReference type="Proteomes" id="UP001254759">
    <property type="component" value="Unassembled WGS sequence"/>
</dbReference>
<proteinExistence type="predicted"/>
<dbReference type="InterPro" id="IPR005151">
    <property type="entry name" value="Tail-specific_protease"/>
</dbReference>
<protein>
    <recommendedName>
        <fullName evidence="2">Tail specific protease domain-containing protein</fullName>
    </recommendedName>
</protein>
<dbReference type="Pfam" id="PF03572">
    <property type="entry name" value="Peptidase_S41"/>
    <property type="match status" value="1"/>
</dbReference>
<feature type="signal peptide" evidence="1">
    <location>
        <begin position="1"/>
        <end position="24"/>
    </location>
</feature>
<keyword evidence="1" id="KW-0732">Signal</keyword>
<dbReference type="InterPro" id="IPR029045">
    <property type="entry name" value="ClpP/crotonase-like_dom_sf"/>
</dbReference>
<name>A0ABU1RRS9_9GAMM</name>
<feature type="domain" description="Tail specific protease" evidence="2">
    <location>
        <begin position="286"/>
        <end position="477"/>
    </location>
</feature>
<evidence type="ECO:0000313" key="4">
    <source>
        <dbReference type="Proteomes" id="UP001254759"/>
    </source>
</evidence>
<evidence type="ECO:0000259" key="2">
    <source>
        <dbReference type="Pfam" id="PF03572"/>
    </source>
</evidence>
<evidence type="ECO:0000256" key="1">
    <source>
        <dbReference type="SAM" id="SignalP"/>
    </source>
</evidence>
<dbReference type="RefSeq" id="WP_310092292.1">
    <property type="nucleotide sequence ID" value="NZ_JAVDTT010000002.1"/>
</dbReference>
<reference evidence="3 4" key="1">
    <citation type="submission" date="2023-07" db="EMBL/GenBank/DDBJ databases">
        <title>Sorghum-associated microbial communities from plants grown in Nebraska, USA.</title>
        <authorList>
            <person name="Schachtman D."/>
        </authorList>
    </citation>
    <scope>NUCLEOTIDE SEQUENCE [LARGE SCALE GENOMIC DNA]</scope>
    <source>
        <strain evidence="3 4">BE107</strain>
    </source>
</reference>
<evidence type="ECO:0000313" key="3">
    <source>
        <dbReference type="EMBL" id="MDR6841478.1"/>
    </source>
</evidence>
<dbReference type="PANTHER" id="PTHR32060:SF22">
    <property type="entry name" value="CARBOXYL-TERMINAL-PROCESSING PEPTIDASE 3, CHLOROPLASTIC"/>
    <property type="match status" value="1"/>
</dbReference>
<keyword evidence="4" id="KW-1185">Reference proteome</keyword>
<dbReference type="EMBL" id="JAVDTT010000002">
    <property type="protein sequence ID" value="MDR6841478.1"/>
    <property type="molecule type" value="Genomic_DNA"/>
</dbReference>
<comment type="caution">
    <text evidence="3">The sequence shown here is derived from an EMBL/GenBank/DDBJ whole genome shotgun (WGS) entry which is preliminary data.</text>
</comment>
<sequence length="509" mass="55748">MPLHPRISLTGILLALSLALPACAASAPSGPADSSPAQTVPSLVSPDDSRADFDALYARLQDSHYDLFVRRPEQEYDALFQQMRAGFETPLAPLEVWKRYQRFVAYGNVAHARVDPVAEHWENFRKAGGKAFPLFLRVVDGKAYVADDYSGLGTIAQGDEVVSIDGMPALRWLEPTRTFVSADNDYMAWAQLESQLPMFVWLARGEVQSFALVLGKADGTQAGVALPALSRADFEAVAAKRPKRFELDWSAREARILEGGLAYLRPGPFYDSRPDAADPWDTTAFASFIDEAFSRFIAQGADRLLIDLRDNPGGDNSFSDLMVAWFADKPFRFSEEFDIKVSTAAIESNRKRLQGKGGETNSTSLRLAAAYDGKPLGNRVSFPISLVSPREGVRFAGPVYLLINRHSYSNTVLVAAIAQDYGFGTVLGEETADLASTYGALEKFTLPRTGIEVSFPKARILRSNGDTRAQGVVPDIAITTPLVDDGTDMVLRQAIKIIDGKQRARSIPK</sequence>
<dbReference type="SUPFAM" id="SSF52096">
    <property type="entry name" value="ClpP/crotonase"/>
    <property type="match status" value="1"/>
</dbReference>
<feature type="chain" id="PRO_5046353241" description="Tail specific protease domain-containing protein" evidence="1">
    <location>
        <begin position="25"/>
        <end position="509"/>
    </location>
</feature>
<accession>A0ABU1RRS9</accession>
<dbReference type="PANTHER" id="PTHR32060">
    <property type="entry name" value="TAIL-SPECIFIC PROTEASE"/>
    <property type="match status" value="1"/>
</dbReference>
<organism evidence="3 4">
    <name type="scientific">Pseudoxanthomonas sacheonensis</name>
    <dbReference type="NCBI Taxonomy" id="443615"/>
    <lineage>
        <taxon>Bacteria</taxon>
        <taxon>Pseudomonadati</taxon>
        <taxon>Pseudomonadota</taxon>
        <taxon>Gammaproteobacteria</taxon>
        <taxon>Lysobacterales</taxon>
        <taxon>Lysobacteraceae</taxon>
        <taxon>Pseudoxanthomonas</taxon>
    </lineage>
</organism>
<gene>
    <name evidence="3" type="ORF">J2W94_001763</name>
</gene>
<dbReference type="Gene3D" id="3.90.226.10">
    <property type="entry name" value="2-enoyl-CoA Hydratase, Chain A, domain 1"/>
    <property type="match status" value="1"/>
</dbReference>